<evidence type="ECO:0000313" key="1">
    <source>
        <dbReference type="EMBL" id="EEF35602.1"/>
    </source>
</evidence>
<sequence length="102" mass="11456">MQPRGPLQLIALLSKTKIHGKAADFVDSLQGIHKAVYENLSLANSEYNQHVDKKCRHMKFKVGDFVWAFLTKGCFLAGDYNKLSAKKIGPMEIIEIINPNVI</sequence>
<accession>B9SLC7</accession>
<name>B9SLC7_RICCO</name>
<organism evidence="1 2">
    <name type="scientific">Ricinus communis</name>
    <name type="common">Castor bean</name>
    <dbReference type="NCBI Taxonomy" id="3988"/>
    <lineage>
        <taxon>Eukaryota</taxon>
        <taxon>Viridiplantae</taxon>
        <taxon>Streptophyta</taxon>
        <taxon>Embryophyta</taxon>
        <taxon>Tracheophyta</taxon>
        <taxon>Spermatophyta</taxon>
        <taxon>Magnoliopsida</taxon>
        <taxon>eudicotyledons</taxon>
        <taxon>Gunneridae</taxon>
        <taxon>Pentapetalae</taxon>
        <taxon>rosids</taxon>
        <taxon>fabids</taxon>
        <taxon>Malpighiales</taxon>
        <taxon>Euphorbiaceae</taxon>
        <taxon>Acalyphoideae</taxon>
        <taxon>Acalypheae</taxon>
        <taxon>Ricinus</taxon>
    </lineage>
</organism>
<protein>
    <submittedName>
        <fullName evidence="1">Uncharacterized protein</fullName>
    </submittedName>
</protein>
<dbReference type="AlphaFoldDB" id="B9SLC7"/>
<dbReference type="Proteomes" id="UP000008311">
    <property type="component" value="Unassembled WGS sequence"/>
</dbReference>
<evidence type="ECO:0000313" key="2">
    <source>
        <dbReference type="Proteomes" id="UP000008311"/>
    </source>
</evidence>
<proteinExistence type="predicted"/>
<gene>
    <name evidence="1" type="ORF">RCOM_0626490</name>
</gene>
<keyword evidence="2" id="KW-1185">Reference proteome</keyword>
<dbReference type="EMBL" id="EQ974016">
    <property type="protein sequence ID" value="EEF35602.1"/>
    <property type="molecule type" value="Genomic_DNA"/>
</dbReference>
<dbReference type="InParanoid" id="B9SLC7"/>
<reference evidence="2" key="1">
    <citation type="journal article" date="2010" name="Nat. Biotechnol.">
        <title>Draft genome sequence of the oilseed species Ricinus communis.</title>
        <authorList>
            <person name="Chan A.P."/>
            <person name="Crabtree J."/>
            <person name="Zhao Q."/>
            <person name="Lorenzi H."/>
            <person name="Orvis J."/>
            <person name="Puiu D."/>
            <person name="Melake-Berhan A."/>
            <person name="Jones K.M."/>
            <person name="Redman J."/>
            <person name="Chen G."/>
            <person name="Cahoon E.B."/>
            <person name="Gedil M."/>
            <person name="Stanke M."/>
            <person name="Haas B.J."/>
            <person name="Wortman J.R."/>
            <person name="Fraser-Liggett C.M."/>
            <person name="Ravel J."/>
            <person name="Rabinowicz P.D."/>
        </authorList>
    </citation>
    <scope>NUCLEOTIDE SEQUENCE [LARGE SCALE GENOMIC DNA]</scope>
    <source>
        <strain evidence="2">cv. Hale</strain>
    </source>
</reference>